<feature type="domain" description="Peptidase S9 prolyl oligopeptidase catalytic" evidence="6">
    <location>
        <begin position="508"/>
        <end position="716"/>
    </location>
</feature>
<keyword evidence="2" id="KW-0732">Signal</keyword>
<name>A0ABR4I5Y0_9EURO</name>
<dbReference type="GO" id="GO:0016787">
    <property type="term" value="F:hydrolase activity"/>
    <property type="evidence" value="ECO:0007669"/>
    <property type="project" value="UniProtKB-KW"/>
</dbReference>
<gene>
    <name evidence="7" type="ORF">BDW59DRAFT_173911</name>
</gene>
<evidence type="ECO:0000256" key="4">
    <source>
        <dbReference type="ARBA" id="ARBA00032829"/>
    </source>
</evidence>
<organism evidence="7 8">
    <name type="scientific">Aspergillus cavernicola</name>
    <dbReference type="NCBI Taxonomy" id="176166"/>
    <lineage>
        <taxon>Eukaryota</taxon>
        <taxon>Fungi</taxon>
        <taxon>Dikarya</taxon>
        <taxon>Ascomycota</taxon>
        <taxon>Pezizomycotina</taxon>
        <taxon>Eurotiomycetes</taxon>
        <taxon>Eurotiomycetidae</taxon>
        <taxon>Eurotiales</taxon>
        <taxon>Aspergillaceae</taxon>
        <taxon>Aspergillus</taxon>
        <taxon>Aspergillus subgen. Nidulantes</taxon>
    </lineage>
</organism>
<evidence type="ECO:0000313" key="8">
    <source>
        <dbReference type="Proteomes" id="UP001610335"/>
    </source>
</evidence>
<dbReference type="SUPFAM" id="SSF50993">
    <property type="entry name" value="Peptidase/esterase 'gauge' domain"/>
    <property type="match status" value="1"/>
</dbReference>
<dbReference type="EMBL" id="JBFXLS010000059">
    <property type="protein sequence ID" value="KAL2822253.1"/>
    <property type="molecule type" value="Genomic_DNA"/>
</dbReference>
<evidence type="ECO:0000256" key="2">
    <source>
        <dbReference type="ARBA" id="ARBA00022729"/>
    </source>
</evidence>
<dbReference type="Proteomes" id="UP001610335">
    <property type="component" value="Unassembled WGS sequence"/>
</dbReference>
<feature type="region of interest" description="Disordered" evidence="5">
    <location>
        <begin position="1"/>
        <end position="27"/>
    </location>
</feature>
<proteinExistence type="inferred from homology"/>
<dbReference type="PANTHER" id="PTHR42776">
    <property type="entry name" value="SERINE PEPTIDASE S9 FAMILY MEMBER"/>
    <property type="match status" value="1"/>
</dbReference>
<evidence type="ECO:0000256" key="1">
    <source>
        <dbReference type="ARBA" id="ARBA00010040"/>
    </source>
</evidence>
<evidence type="ECO:0000313" key="7">
    <source>
        <dbReference type="EMBL" id="KAL2822253.1"/>
    </source>
</evidence>
<dbReference type="Pfam" id="PF00326">
    <property type="entry name" value="Peptidase_S9"/>
    <property type="match status" value="1"/>
</dbReference>
<dbReference type="Gene3D" id="3.40.50.1820">
    <property type="entry name" value="alpha/beta hydrolase"/>
    <property type="match status" value="1"/>
</dbReference>
<accession>A0ABR4I5Y0</accession>
<sequence>MTQLTTTEQPPQLTPTSLIESPVRSHPVPNSSGMLAVFTQQYHTQQTSTLQSAIRVIDLNSARSWPIPDSANARFPQWLGHSDQLIWLERLENGHAQFVVGDARLQSPAYIAGSVTGGVWDLRAAGVVLKEDAGDDDDLSFAVIGEANPDGTLFNPLDAGRAGPVQPPAATSEVTAQYSHGDVQRKNVIWFGCLVRPSGSPSGRYTIPRVTNLMLYFNLGEVSLQASPDENNQNICRDFCMTSWTILFAAKDPELDGSRHTACSCYICSMLDWSGLLVPDDYYKVFRHRGLGGAISSPSANKRGAVTFLSQKQDGSAADKNQIIFITDPQSGTYKEIFASADGKGQWDLSPSGVSFASDGKLLLKVDERGQRVLYQLDPTTWPNEPTPEDLKRVEPLFLPRNSLVEATAVSEKSSRVLVTCDSFIHGRKFILKDLVTGSTRDLSLDIPRFGLSENQIDQVWFPGVNNRQIHAWVIKPSYFNPEKKYPLAYFIHGTQHGSWTSSWNTNTSLNLALFAEHGYVVVAPNITGSSGYGQDFVNGTRHSFAGTPYLDLKHGFEYLEKEISYIDTNRSVALGDGYGGYMVNWIQGQDLGRKFRALVTYNGIFNIMSYLSSNVQHLILHEMGGPPWSDTLDEWTRWDPTRYLHNWNTPHLVIHGVLNEEHPVSDAVAAVRTLQFRGVDCGFLKLADEGREVRKVGNLLLLYRTVLEWMDRYTGR</sequence>
<evidence type="ECO:0000259" key="6">
    <source>
        <dbReference type="Pfam" id="PF00326"/>
    </source>
</evidence>
<reference evidence="7 8" key="1">
    <citation type="submission" date="2024-07" db="EMBL/GenBank/DDBJ databases">
        <title>Section-level genome sequencing and comparative genomics of Aspergillus sections Usti and Cavernicolus.</title>
        <authorList>
            <consortium name="Lawrence Berkeley National Laboratory"/>
            <person name="Nybo J.L."/>
            <person name="Vesth T.C."/>
            <person name="Theobald S."/>
            <person name="Frisvad J.C."/>
            <person name="Larsen T.O."/>
            <person name="Kjaerboelling I."/>
            <person name="Rothschild-Mancinelli K."/>
            <person name="Lyhne E.K."/>
            <person name="Kogle M.E."/>
            <person name="Barry K."/>
            <person name="Clum A."/>
            <person name="Na H."/>
            <person name="Ledsgaard L."/>
            <person name="Lin J."/>
            <person name="Lipzen A."/>
            <person name="Kuo A."/>
            <person name="Riley R."/>
            <person name="Mondo S."/>
            <person name="LaButti K."/>
            <person name="Haridas S."/>
            <person name="Pangalinan J."/>
            <person name="Salamov A.A."/>
            <person name="Simmons B.A."/>
            <person name="Magnuson J.K."/>
            <person name="Chen J."/>
            <person name="Drula E."/>
            <person name="Henrissat B."/>
            <person name="Wiebenga A."/>
            <person name="Lubbers R.J."/>
            <person name="Gomes A.C."/>
            <person name="Makela M.R."/>
            <person name="Stajich J."/>
            <person name="Grigoriev I.V."/>
            <person name="Mortensen U.H."/>
            <person name="De vries R.P."/>
            <person name="Baker S.E."/>
            <person name="Andersen M.R."/>
        </authorList>
    </citation>
    <scope>NUCLEOTIDE SEQUENCE [LARGE SCALE GENOMIC DNA]</scope>
    <source>
        <strain evidence="7 8">CBS 600.67</strain>
    </source>
</reference>
<comment type="similarity">
    <text evidence="1">Belongs to the peptidase S9C family.</text>
</comment>
<dbReference type="InterPro" id="IPR001375">
    <property type="entry name" value="Peptidase_S9_cat"/>
</dbReference>
<dbReference type="SUPFAM" id="SSF53474">
    <property type="entry name" value="alpha/beta-Hydrolases"/>
    <property type="match status" value="1"/>
</dbReference>
<protein>
    <recommendedName>
        <fullName evidence="4">Dipeptidyl-peptidase V</fullName>
    </recommendedName>
</protein>
<evidence type="ECO:0000256" key="3">
    <source>
        <dbReference type="ARBA" id="ARBA00022801"/>
    </source>
</evidence>
<keyword evidence="8" id="KW-1185">Reference proteome</keyword>
<dbReference type="InterPro" id="IPR029058">
    <property type="entry name" value="AB_hydrolase_fold"/>
</dbReference>
<feature type="compositionally biased region" description="Low complexity" evidence="5">
    <location>
        <begin position="1"/>
        <end position="18"/>
    </location>
</feature>
<evidence type="ECO:0000256" key="5">
    <source>
        <dbReference type="SAM" id="MobiDB-lite"/>
    </source>
</evidence>
<comment type="caution">
    <text evidence="7">The sequence shown here is derived from an EMBL/GenBank/DDBJ whole genome shotgun (WGS) entry which is preliminary data.</text>
</comment>
<dbReference type="PANTHER" id="PTHR42776:SF13">
    <property type="entry name" value="DIPEPTIDYL-PEPTIDASE 5"/>
    <property type="match status" value="1"/>
</dbReference>
<keyword evidence="3 7" id="KW-0378">Hydrolase</keyword>